<gene>
    <name evidence="1" type="ORF">EUAN_23860</name>
</gene>
<keyword evidence="2" id="KW-1185">Reference proteome</keyword>
<name>A0A1S1V3S7_9FIRM</name>
<dbReference type="EMBL" id="MKIE01000019">
    <property type="protein sequence ID" value="OHW61262.1"/>
    <property type="molecule type" value="Genomic_DNA"/>
</dbReference>
<comment type="caution">
    <text evidence="1">The sequence shown here is derived from an EMBL/GenBank/DDBJ whole genome shotgun (WGS) entry which is preliminary data.</text>
</comment>
<dbReference type="InterPro" id="IPR011856">
    <property type="entry name" value="tRNA_endonuc-like_dom_sf"/>
</dbReference>
<proteinExistence type="predicted"/>
<dbReference type="Gene3D" id="3.40.1350.10">
    <property type="match status" value="1"/>
</dbReference>
<protein>
    <submittedName>
        <fullName evidence="1">Uncharacterized protein</fullName>
    </submittedName>
</protein>
<dbReference type="GO" id="GO:0003676">
    <property type="term" value="F:nucleic acid binding"/>
    <property type="evidence" value="ECO:0007669"/>
    <property type="project" value="InterPro"/>
</dbReference>
<organism evidence="1 2">
    <name type="scientific">Andreesenia angusta</name>
    <dbReference type="NCBI Taxonomy" id="39480"/>
    <lineage>
        <taxon>Bacteria</taxon>
        <taxon>Bacillati</taxon>
        <taxon>Bacillota</taxon>
        <taxon>Tissierellia</taxon>
        <taxon>Tissierellales</taxon>
        <taxon>Gottschalkiaceae</taxon>
        <taxon>Andreesenia</taxon>
    </lineage>
</organism>
<evidence type="ECO:0000313" key="2">
    <source>
        <dbReference type="Proteomes" id="UP000180254"/>
    </source>
</evidence>
<evidence type="ECO:0000313" key="1">
    <source>
        <dbReference type="EMBL" id="OHW61262.1"/>
    </source>
</evidence>
<sequence length="374" mass="43264">MAGYIFTLDSLDSLKSCIKKGCYSTNLSAPKNGLWMIHHEGTFADYCGMKPGDSVYFFIDRMIYGRGEMVDIEGDCKYMNYPRALWPSFPEFKNIKDEMLLDDESNLCNRCVCFFKPSPGFFENGIDMDDMLASNPQKIRMLRTLWKLSFIKVDEEEDQALRDAILKRNEASIGSSVDCFNHDSAFHESLSSKVSSRHSLSVKDVLFSCKDGSKLRHEMAIEVAVMDMLSRCKESIFGRWDYVSHQVAASPFKPIDYMDKMDVFGYRKIEGFGTISKYLTIEIKKDAAKKDVINQTMKYVDWINQEYAYGDYSMIEAFILASDFPEHVVKYRDEVCARNYMKGRRPAISETWTNLKLIKYKYNELTGMLDFEQL</sequence>
<dbReference type="Proteomes" id="UP000180254">
    <property type="component" value="Unassembled WGS sequence"/>
</dbReference>
<dbReference type="STRING" id="39480.EUAN_23860"/>
<reference evidence="1 2" key="1">
    <citation type="submission" date="2016-09" db="EMBL/GenBank/DDBJ databases">
        <title>Genome sequence of Eubacterium angustum.</title>
        <authorList>
            <person name="Poehlein A."/>
            <person name="Daniel R."/>
        </authorList>
    </citation>
    <scope>NUCLEOTIDE SEQUENCE [LARGE SCALE GENOMIC DNA]</scope>
    <source>
        <strain evidence="1 2">DSM 1989</strain>
    </source>
</reference>
<dbReference type="AlphaFoldDB" id="A0A1S1V3S7"/>
<accession>A0A1S1V3S7</accession>